<feature type="signal peptide" evidence="2">
    <location>
        <begin position="1"/>
        <end position="20"/>
    </location>
</feature>
<evidence type="ECO:0000313" key="4">
    <source>
        <dbReference type="Proteomes" id="UP000250434"/>
    </source>
</evidence>
<feature type="region of interest" description="Disordered" evidence="1">
    <location>
        <begin position="25"/>
        <end position="48"/>
    </location>
</feature>
<evidence type="ECO:0000313" key="3">
    <source>
        <dbReference type="EMBL" id="AXB45376.1"/>
    </source>
</evidence>
<proteinExistence type="predicted"/>
<dbReference type="RefSeq" id="WP_113694609.1">
    <property type="nucleotide sequence ID" value="NZ_CP015163.1"/>
</dbReference>
<keyword evidence="2" id="KW-0732">Signal</keyword>
<evidence type="ECO:0000256" key="1">
    <source>
        <dbReference type="SAM" id="MobiDB-lite"/>
    </source>
</evidence>
<accession>A0A344LBF2</accession>
<name>A0A344LBF2_9PSEU</name>
<reference evidence="3 4" key="1">
    <citation type="submission" date="2016-04" db="EMBL/GenBank/DDBJ databases">
        <title>Complete genome sequence and analysis of deep-sea sediment isolate, Amycolatopsis sp. WP1.</title>
        <authorList>
            <person name="Wang H."/>
            <person name="Chen S."/>
            <person name="Wu Q."/>
        </authorList>
    </citation>
    <scope>NUCLEOTIDE SEQUENCE [LARGE SCALE GENOMIC DNA]</scope>
    <source>
        <strain evidence="3 4">WP1</strain>
    </source>
</reference>
<organism evidence="3 4">
    <name type="scientific">Amycolatopsis albispora</name>
    <dbReference type="NCBI Taxonomy" id="1804986"/>
    <lineage>
        <taxon>Bacteria</taxon>
        <taxon>Bacillati</taxon>
        <taxon>Actinomycetota</taxon>
        <taxon>Actinomycetes</taxon>
        <taxon>Pseudonocardiales</taxon>
        <taxon>Pseudonocardiaceae</taxon>
        <taxon>Amycolatopsis</taxon>
    </lineage>
</organism>
<evidence type="ECO:0000256" key="2">
    <source>
        <dbReference type="SAM" id="SignalP"/>
    </source>
</evidence>
<dbReference type="KEGG" id="aab:A4R43_25175"/>
<dbReference type="EMBL" id="CP015163">
    <property type="protein sequence ID" value="AXB45376.1"/>
    <property type="molecule type" value="Genomic_DNA"/>
</dbReference>
<sequence>MRRLTLGAFAALTLLLTACGADDGGNQVASAGQPATGAPASAAPDADKGDLGVKFAQCMREHGVDMPDPEPGKGVQLKVDKNTPKEVVDKAQEACREFSPQANGKARPEMQENARKFAECMRANGVEAFADPDPNQPGIRITPEIGEDPDFEKAQEACKDIMALPEAK</sequence>
<keyword evidence="4" id="KW-1185">Reference proteome</keyword>
<protein>
    <recommendedName>
        <fullName evidence="5">Secreted protein</fullName>
    </recommendedName>
</protein>
<gene>
    <name evidence="3" type="ORF">A4R43_25175</name>
</gene>
<dbReference type="OrthoDB" id="7949713at2"/>
<dbReference type="PROSITE" id="PS51257">
    <property type="entry name" value="PROKAR_LIPOPROTEIN"/>
    <property type="match status" value="1"/>
</dbReference>
<feature type="chain" id="PRO_5039429719" description="Secreted protein" evidence="2">
    <location>
        <begin position="21"/>
        <end position="168"/>
    </location>
</feature>
<dbReference type="Proteomes" id="UP000250434">
    <property type="component" value="Chromosome"/>
</dbReference>
<evidence type="ECO:0008006" key="5">
    <source>
        <dbReference type="Google" id="ProtNLM"/>
    </source>
</evidence>
<dbReference type="AlphaFoldDB" id="A0A344LBF2"/>
<feature type="compositionally biased region" description="Low complexity" evidence="1">
    <location>
        <begin position="29"/>
        <end position="44"/>
    </location>
</feature>